<evidence type="ECO:0000256" key="1">
    <source>
        <dbReference type="SAM" id="MobiDB-lite"/>
    </source>
</evidence>
<feature type="region of interest" description="Disordered" evidence="1">
    <location>
        <begin position="30"/>
        <end position="88"/>
    </location>
</feature>
<evidence type="ECO:0000313" key="3">
    <source>
        <dbReference type="Proteomes" id="UP001627154"/>
    </source>
</evidence>
<dbReference type="AlphaFoldDB" id="A0ABD2X8J4"/>
<dbReference type="EMBL" id="JBJJXI010000045">
    <property type="protein sequence ID" value="KAL3401460.1"/>
    <property type="molecule type" value="Genomic_DNA"/>
</dbReference>
<protein>
    <submittedName>
        <fullName evidence="2">Uncharacterized protein</fullName>
    </submittedName>
</protein>
<accession>A0ABD2X8J4</accession>
<dbReference type="Proteomes" id="UP001627154">
    <property type="component" value="Unassembled WGS sequence"/>
</dbReference>
<reference evidence="2 3" key="1">
    <citation type="journal article" date="2024" name="bioRxiv">
        <title>A reference genome for Trichogramma kaykai: A tiny desert-dwelling parasitoid wasp with competing sex-ratio distorters.</title>
        <authorList>
            <person name="Culotta J."/>
            <person name="Lindsey A.R."/>
        </authorList>
    </citation>
    <scope>NUCLEOTIDE SEQUENCE [LARGE SCALE GENOMIC DNA]</scope>
    <source>
        <strain evidence="2 3">KSX58</strain>
    </source>
</reference>
<proteinExistence type="predicted"/>
<comment type="caution">
    <text evidence="2">The sequence shown here is derived from an EMBL/GenBank/DDBJ whole genome shotgun (WGS) entry which is preliminary data.</text>
</comment>
<feature type="compositionally biased region" description="Basic and acidic residues" evidence="1">
    <location>
        <begin position="46"/>
        <end position="65"/>
    </location>
</feature>
<keyword evidence="3" id="KW-1185">Reference proteome</keyword>
<name>A0ABD2X8J4_9HYME</name>
<evidence type="ECO:0000313" key="2">
    <source>
        <dbReference type="EMBL" id="KAL3401460.1"/>
    </source>
</evidence>
<sequence length="88" mass="10011">MYNFISCTRELYSAKRGCRIRAPASYRRAPRGVYNYAHRRAKAGRAAREESSTRAHKGQTDGETQRRRKEKQHARRQDDGGGSSPISA</sequence>
<gene>
    <name evidence="2" type="ORF">TKK_005299</name>
</gene>
<organism evidence="2 3">
    <name type="scientific">Trichogramma kaykai</name>
    <dbReference type="NCBI Taxonomy" id="54128"/>
    <lineage>
        <taxon>Eukaryota</taxon>
        <taxon>Metazoa</taxon>
        <taxon>Ecdysozoa</taxon>
        <taxon>Arthropoda</taxon>
        <taxon>Hexapoda</taxon>
        <taxon>Insecta</taxon>
        <taxon>Pterygota</taxon>
        <taxon>Neoptera</taxon>
        <taxon>Endopterygota</taxon>
        <taxon>Hymenoptera</taxon>
        <taxon>Apocrita</taxon>
        <taxon>Proctotrupomorpha</taxon>
        <taxon>Chalcidoidea</taxon>
        <taxon>Trichogrammatidae</taxon>
        <taxon>Trichogramma</taxon>
    </lineage>
</organism>